<comment type="caution">
    <text evidence="6">The sequence shown here is derived from an EMBL/GenBank/DDBJ whole genome shotgun (WGS) entry which is preliminary data.</text>
</comment>
<evidence type="ECO:0000313" key="6">
    <source>
        <dbReference type="EMBL" id="TKW61702.1"/>
    </source>
</evidence>
<dbReference type="PANTHER" id="PTHR37419">
    <property type="entry name" value="SERINE/THREONINE-PROTEIN KINASE TOXIN HIPA"/>
    <property type="match status" value="1"/>
</dbReference>
<feature type="domain" description="HipA-like C-terminal" evidence="4">
    <location>
        <begin position="150"/>
        <end position="382"/>
    </location>
</feature>
<dbReference type="InterPro" id="IPR052028">
    <property type="entry name" value="HipA_Ser/Thr_kinase"/>
</dbReference>
<dbReference type="CDD" id="cd17793">
    <property type="entry name" value="HipA"/>
    <property type="match status" value="1"/>
</dbReference>
<dbReference type="InterPro" id="IPR017508">
    <property type="entry name" value="HipA_N1"/>
</dbReference>
<proteinExistence type="inferred from homology"/>
<evidence type="ECO:0000259" key="5">
    <source>
        <dbReference type="Pfam" id="PF13657"/>
    </source>
</evidence>
<protein>
    <submittedName>
        <fullName evidence="6">Type II toxin-antitoxin system HipA family toxin</fullName>
    </submittedName>
</protein>
<dbReference type="Pfam" id="PF07804">
    <property type="entry name" value="HipA_C"/>
    <property type="match status" value="1"/>
</dbReference>
<feature type="domain" description="HipA N-terminal subdomain 1" evidence="5">
    <location>
        <begin position="8"/>
        <end position="105"/>
    </location>
</feature>
<reference evidence="6 7" key="1">
    <citation type="journal article" date="2017" name="Nat. Commun.">
        <title>In situ click chemistry generation of cyclooxygenase-2 inhibitors.</title>
        <authorList>
            <person name="Bhardwaj A."/>
            <person name="Kaur J."/>
            <person name="Wuest M."/>
            <person name="Wuest F."/>
        </authorList>
    </citation>
    <scope>NUCLEOTIDE SEQUENCE [LARGE SCALE GENOMIC DNA]</scope>
    <source>
        <strain evidence="6">S2_018_000_R2_106</strain>
    </source>
</reference>
<dbReference type="Proteomes" id="UP000320948">
    <property type="component" value="Unassembled WGS sequence"/>
</dbReference>
<keyword evidence="2" id="KW-0808">Transferase</keyword>
<evidence type="ECO:0000256" key="1">
    <source>
        <dbReference type="ARBA" id="ARBA00010164"/>
    </source>
</evidence>
<dbReference type="GO" id="GO:0004674">
    <property type="term" value="F:protein serine/threonine kinase activity"/>
    <property type="evidence" value="ECO:0007669"/>
    <property type="project" value="TreeGrafter"/>
</dbReference>
<dbReference type="EMBL" id="VAFM01000001">
    <property type="protein sequence ID" value="TKW61702.1"/>
    <property type="molecule type" value="Genomic_DNA"/>
</dbReference>
<dbReference type="Gene3D" id="1.10.1070.20">
    <property type="match status" value="1"/>
</dbReference>
<gene>
    <name evidence="6" type="ORF">DI628_03490</name>
</gene>
<evidence type="ECO:0000256" key="3">
    <source>
        <dbReference type="ARBA" id="ARBA00022777"/>
    </source>
</evidence>
<evidence type="ECO:0000313" key="7">
    <source>
        <dbReference type="Proteomes" id="UP000320948"/>
    </source>
</evidence>
<dbReference type="AlphaFoldDB" id="A0A6N4RCG5"/>
<dbReference type="InterPro" id="IPR012893">
    <property type="entry name" value="HipA-like_C"/>
</dbReference>
<evidence type="ECO:0000256" key="2">
    <source>
        <dbReference type="ARBA" id="ARBA00022679"/>
    </source>
</evidence>
<dbReference type="GO" id="GO:0005829">
    <property type="term" value="C:cytosol"/>
    <property type="evidence" value="ECO:0007669"/>
    <property type="project" value="TreeGrafter"/>
</dbReference>
<dbReference type="PANTHER" id="PTHR37419:SF1">
    <property type="entry name" value="SERINE_THREONINE-PROTEIN KINASE TOXIN HIPA"/>
    <property type="match status" value="1"/>
</dbReference>
<name>A0A6N4RCG5_BLAVI</name>
<keyword evidence="3" id="KW-0418">Kinase</keyword>
<evidence type="ECO:0000259" key="4">
    <source>
        <dbReference type="Pfam" id="PF07804"/>
    </source>
</evidence>
<comment type="similarity">
    <text evidence="1">Belongs to the HipA Ser/Thr kinase family.</text>
</comment>
<organism evidence="6 7">
    <name type="scientific">Blastochloris viridis</name>
    <name type="common">Rhodopseudomonas viridis</name>
    <dbReference type="NCBI Taxonomy" id="1079"/>
    <lineage>
        <taxon>Bacteria</taxon>
        <taxon>Pseudomonadati</taxon>
        <taxon>Pseudomonadota</taxon>
        <taxon>Alphaproteobacteria</taxon>
        <taxon>Hyphomicrobiales</taxon>
        <taxon>Blastochloridaceae</taxon>
        <taxon>Blastochloris</taxon>
    </lineage>
</organism>
<accession>A0A6N4RCG5</accession>
<dbReference type="NCBIfam" id="TIGR03071">
    <property type="entry name" value="couple_hipA"/>
    <property type="match status" value="1"/>
</dbReference>
<dbReference type="Pfam" id="PF13657">
    <property type="entry name" value="Couple_hipA"/>
    <property type="match status" value="1"/>
</dbReference>
<sequence length="424" mass="47420">MSQNIPALDIYLGLSFVGKLFSDKATLSFAYDADYVRGPQAVKLSASLPLREEPFDHTVTAPYFSGLLPDEDVRRRVARYLRISEKNTFALLREIGGECSGAVSVYPEGVVPHAPSEQSYLVLEEDEADDILTSLDKRPLLVGEDDIRISGAGAQDKLMVAFVDGKMAIPKHNTPSTHIIKPPIRDLEGSVYNELFCMRLAQAVGLPVPHTEVYWVKDKPYYLVERYDRKKGPDGLVTRLHQEDFCQALHLPPEMKYEDEGGPTIVQCFKLLDGRIAEGVMAGANKLTLLRGMIFNFLIGNGDAHGKNFSLLYKGESEELAPFYDLLNTIVYHNAFKAKMAMKVSGKYKFREVRMDHWTRLAKTLGLREEFVAKQVHGLWNDVARSAPVLMSELNAKPETASPIYEKIVGSIARIHQQLDGESS</sequence>